<evidence type="ECO:0000313" key="1">
    <source>
        <dbReference type="EMBL" id="PWN54244.1"/>
    </source>
</evidence>
<gene>
    <name evidence="1" type="ORF">IE53DRAFT_337364</name>
</gene>
<accession>A0ACD0P867</accession>
<dbReference type="EMBL" id="KZ819690">
    <property type="protein sequence ID" value="PWN54244.1"/>
    <property type="molecule type" value="Genomic_DNA"/>
</dbReference>
<organism evidence="1 2">
    <name type="scientific">Violaceomyces palustris</name>
    <dbReference type="NCBI Taxonomy" id="1673888"/>
    <lineage>
        <taxon>Eukaryota</taxon>
        <taxon>Fungi</taxon>
        <taxon>Dikarya</taxon>
        <taxon>Basidiomycota</taxon>
        <taxon>Ustilaginomycotina</taxon>
        <taxon>Ustilaginomycetes</taxon>
        <taxon>Violaceomycetales</taxon>
        <taxon>Violaceomycetaceae</taxon>
        <taxon>Violaceomyces</taxon>
    </lineage>
</organism>
<sequence length="494" mass="54055">MPTVGPTRSSDRARPIRHVDPRPISSSSSSSSSSQEPSHGSGGDLQSQRYWNRKVGRPLLHLLESNGYTSQQVERFRTFFTSVVSPSLGERQDRRVRGRGGSRWSSLMCDDGIPVEIGLAWKSKGGGGRGPAVQRGQVRFSIEAIDDQEVRSRSTNLKATRSLLSRLERQGHLASSGRRLFESVDEAVPLDLQVSRTRHMVGFDILRPTHGLDPIVNVKAYFVLPGLCSSPSHPTLKSQEEENPEAQLERILEAISHTVPSPGMSQLKEYLSSLPRNRRGRPVILSVDLDGPETGGGGGGGRAPSVSKTRVKVYWRFPDTDPTMIRSHMSLGGLWGEDVGKTAEKAWSTLMRGGETNVTKVDPYTSTGGSLFYFDLGRSFDGREGYPAPSKAYIPVRHLLPRSEAEDVQGGAGEEEEEEEGGQEMLCKRFVDLLHQSGRSSLVRSYLDSLLLSPPGGGRVGSPLSLTTSHTYICTEGSSNSPDFCVYLKPRLVP</sequence>
<evidence type="ECO:0000313" key="2">
    <source>
        <dbReference type="Proteomes" id="UP000245626"/>
    </source>
</evidence>
<keyword evidence="2" id="KW-1185">Reference proteome</keyword>
<reference evidence="1 2" key="1">
    <citation type="journal article" date="2018" name="Mol. Biol. Evol.">
        <title>Broad Genomic Sampling Reveals a Smut Pathogenic Ancestry of the Fungal Clade Ustilaginomycotina.</title>
        <authorList>
            <person name="Kijpornyongpan T."/>
            <person name="Mondo S.J."/>
            <person name="Barry K."/>
            <person name="Sandor L."/>
            <person name="Lee J."/>
            <person name="Lipzen A."/>
            <person name="Pangilinan J."/>
            <person name="LaButti K."/>
            <person name="Hainaut M."/>
            <person name="Henrissat B."/>
            <person name="Grigoriev I.V."/>
            <person name="Spatafora J.W."/>
            <person name="Aime M.C."/>
        </authorList>
    </citation>
    <scope>NUCLEOTIDE SEQUENCE [LARGE SCALE GENOMIC DNA]</scope>
    <source>
        <strain evidence="1 2">SA 807</strain>
    </source>
</reference>
<name>A0ACD0P867_9BASI</name>
<protein>
    <submittedName>
        <fullName evidence="1">Uncharacterized protein</fullName>
    </submittedName>
</protein>
<dbReference type="Proteomes" id="UP000245626">
    <property type="component" value="Unassembled WGS sequence"/>
</dbReference>
<proteinExistence type="predicted"/>